<reference evidence="1 2" key="1">
    <citation type="submission" date="2018-02" db="EMBL/GenBank/DDBJ databases">
        <title>A novel lanthanide dependent methylotroph, Methylotenera sp. La3113.</title>
        <authorList>
            <person name="Lv H."/>
            <person name="Tani A."/>
        </authorList>
    </citation>
    <scope>NUCLEOTIDE SEQUENCE [LARGE SCALE GENOMIC DNA]</scope>
    <source>
        <strain evidence="1 2">La3113</strain>
    </source>
</reference>
<comment type="caution">
    <text evidence="1">The sequence shown here is derived from an EMBL/GenBank/DDBJ whole genome shotgun (WGS) entry which is preliminary data.</text>
</comment>
<dbReference type="Pfam" id="PF20137">
    <property type="entry name" value="BubE"/>
    <property type="match status" value="1"/>
</dbReference>
<evidence type="ECO:0000313" key="1">
    <source>
        <dbReference type="EMBL" id="TFW72340.1"/>
    </source>
</evidence>
<name>A0A4Y9VTK0_9PROT</name>
<protein>
    <submittedName>
        <fullName evidence="1">Uncharacterized protein</fullName>
    </submittedName>
</protein>
<sequence>MKQTMLIPEYVEYIPEQLADGRLYICTQYKTIAHKCCCGCGEEVITPLSPAEWSIRQEGKTVTLYPSIGNWSFKCQSHYWISKNQVIWAKAMSQQEIKRVRERDAADKAKHIVHINQKKEAQVIKESKSFIKCLWMRFITWINQ</sequence>
<proteinExistence type="predicted"/>
<organism evidence="1 2">
    <name type="scientific">Methylotenera oryzisoli</name>
    <dbReference type="NCBI Taxonomy" id="2080758"/>
    <lineage>
        <taxon>Bacteria</taxon>
        <taxon>Pseudomonadati</taxon>
        <taxon>Pseudomonadota</taxon>
        <taxon>Betaproteobacteria</taxon>
        <taxon>Nitrosomonadales</taxon>
        <taxon>Methylophilaceae</taxon>
        <taxon>Methylotenera</taxon>
    </lineage>
</organism>
<dbReference type="InterPro" id="IPR045384">
    <property type="entry name" value="DUF6527"/>
</dbReference>
<dbReference type="RefSeq" id="WP_135276881.1">
    <property type="nucleotide sequence ID" value="NZ_PQVH01000006.1"/>
</dbReference>
<dbReference type="OrthoDB" id="3788717at2"/>
<evidence type="ECO:0000313" key="2">
    <source>
        <dbReference type="Proteomes" id="UP000297706"/>
    </source>
</evidence>
<keyword evidence="2" id="KW-1185">Reference proteome</keyword>
<gene>
    <name evidence="1" type="ORF">C3Y98_04340</name>
</gene>
<dbReference type="Proteomes" id="UP000297706">
    <property type="component" value="Unassembled WGS sequence"/>
</dbReference>
<dbReference type="EMBL" id="PQVH01000006">
    <property type="protein sequence ID" value="TFW72340.1"/>
    <property type="molecule type" value="Genomic_DNA"/>
</dbReference>
<accession>A0A4Y9VTK0</accession>
<dbReference type="AlphaFoldDB" id="A0A4Y9VTK0"/>